<protein>
    <submittedName>
        <fullName evidence="3">LysR family transcriptional regulator</fullName>
    </submittedName>
</protein>
<gene>
    <name evidence="3" type="ORF">ACFYM3_26020</name>
</gene>
<dbReference type="InterPro" id="IPR000847">
    <property type="entry name" value="LysR_HTH_N"/>
</dbReference>
<dbReference type="SUPFAM" id="SSF46785">
    <property type="entry name" value="Winged helix' DNA-binding domain"/>
    <property type="match status" value="1"/>
</dbReference>
<dbReference type="Pfam" id="PF00126">
    <property type="entry name" value="HTH_1"/>
    <property type="match status" value="1"/>
</dbReference>
<sequence length="107" mass="11714">MRGPAPVAFRTAEELLITQPALSGTIAQSEGNLSVRLLDRSSRQVEPTETGAEFLVHVERVLAPWIRPSPSRVTKYRSGSASAGCCRTPGRSRPSAASRRARERRSR</sequence>
<proteinExistence type="predicted"/>
<name>A0ABW6LHW7_9ACTN</name>
<dbReference type="Gene3D" id="1.10.10.10">
    <property type="entry name" value="Winged helix-like DNA-binding domain superfamily/Winged helix DNA-binding domain"/>
    <property type="match status" value="1"/>
</dbReference>
<dbReference type="PROSITE" id="PS50931">
    <property type="entry name" value="HTH_LYSR"/>
    <property type="match status" value="1"/>
</dbReference>
<feature type="region of interest" description="Disordered" evidence="1">
    <location>
        <begin position="72"/>
        <end position="107"/>
    </location>
</feature>
<evidence type="ECO:0000313" key="3">
    <source>
        <dbReference type="EMBL" id="MFE9228029.1"/>
    </source>
</evidence>
<dbReference type="Proteomes" id="UP001601288">
    <property type="component" value="Unassembled WGS sequence"/>
</dbReference>
<dbReference type="PANTHER" id="PTHR30419">
    <property type="entry name" value="HTH-TYPE TRANSCRIPTIONAL REGULATOR YBHD"/>
    <property type="match status" value="1"/>
</dbReference>
<dbReference type="RefSeq" id="WP_358287731.1">
    <property type="nucleotide sequence ID" value="NZ_JBEYGJ010000032.1"/>
</dbReference>
<keyword evidence="4" id="KW-1185">Reference proteome</keyword>
<evidence type="ECO:0000313" key="4">
    <source>
        <dbReference type="Proteomes" id="UP001601288"/>
    </source>
</evidence>
<feature type="domain" description="HTH lysR-type" evidence="2">
    <location>
        <begin position="10"/>
        <end position="48"/>
    </location>
</feature>
<dbReference type="InterPro" id="IPR050950">
    <property type="entry name" value="HTH-type_LysR_regulators"/>
</dbReference>
<dbReference type="InterPro" id="IPR036388">
    <property type="entry name" value="WH-like_DNA-bd_sf"/>
</dbReference>
<comment type="caution">
    <text evidence="3">The sequence shown here is derived from an EMBL/GenBank/DDBJ whole genome shotgun (WGS) entry which is preliminary data.</text>
</comment>
<reference evidence="3 4" key="1">
    <citation type="submission" date="2024-10" db="EMBL/GenBank/DDBJ databases">
        <title>The Natural Products Discovery Center: Release of the First 8490 Sequenced Strains for Exploring Actinobacteria Biosynthetic Diversity.</title>
        <authorList>
            <person name="Kalkreuter E."/>
            <person name="Kautsar S.A."/>
            <person name="Yang D."/>
            <person name="Bader C.D."/>
            <person name="Teijaro C.N."/>
            <person name="Fluegel L."/>
            <person name="Davis C.M."/>
            <person name="Simpson J.R."/>
            <person name="Lauterbach L."/>
            <person name="Steele A.D."/>
            <person name="Gui C."/>
            <person name="Meng S."/>
            <person name="Li G."/>
            <person name="Viehrig K."/>
            <person name="Ye F."/>
            <person name="Su P."/>
            <person name="Kiefer A.F."/>
            <person name="Nichols A."/>
            <person name="Cepeda A.J."/>
            <person name="Yan W."/>
            <person name="Fan B."/>
            <person name="Jiang Y."/>
            <person name="Adhikari A."/>
            <person name="Zheng C.-J."/>
            <person name="Schuster L."/>
            <person name="Cowan T.M."/>
            <person name="Smanski M.J."/>
            <person name="Chevrette M.G."/>
            <person name="De Carvalho L.P.S."/>
            <person name="Shen B."/>
        </authorList>
    </citation>
    <scope>NUCLEOTIDE SEQUENCE [LARGE SCALE GENOMIC DNA]</scope>
    <source>
        <strain evidence="3 4">NPDC007066</strain>
    </source>
</reference>
<dbReference type="InterPro" id="IPR036390">
    <property type="entry name" value="WH_DNA-bd_sf"/>
</dbReference>
<organism evidence="3 4">
    <name type="scientific">Streptomyces massasporeus</name>
    <dbReference type="NCBI Taxonomy" id="67324"/>
    <lineage>
        <taxon>Bacteria</taxon>
        <taxon>Bacillati</taxon>
        <taxon>Actinomycetota</taxon>
        <taxon>Actinomycetes</taxon>
        <taxon>Kitasatosporales</taxon>
        <taxon>Streptomycetaceae</taxon>
        <taxon>Streptomyces</taxon>
    </lineage>
</organism>
<evidence type="ECO:0000256" key="1">
    <source>
        <dbReference type="SAM" id="MobiDB-lite"/>
    </source>
</evidence>
<dbReference type="EMBL" id="JBIAFP010000016">
    <property type="protein sequence ID" value="MFE9228029.1"/>
    <property type="molecule type" value="Genomic_DNA"/>
</dbReference>
<accession>A0ABW6LHW7</accession>
<evidence type="ECO:0000259" key="2">
    <source>
        <dbReference type="PROSITE" id="PS50931"/>
    </source>
</evidence>